<dbReference type="PATRIC" id="fig|187330.3.peg.4004"/>
<dbReference type="GO" id="GO:0060003">
    <property type="term" value="P:copper ion export"/>
    <property type="evidence" value="ECO:0007669"/>
    <property type="project" value="TreeGrafter"/>
</dbReference>
<gene>
    <name evidence="7" type="ORF">ADS77_09595</name>
</gene>
<keyword evidence="4" id="KW-0732">Signal</keyword>
<dbReference type="Gene3D" id="2.40.50.100">
    <property type="match status" value="1"/>
</dbReference>
<feature type="region of interest" description="Disordered" evidence="3">
    <location>
        <begin position="45"/>
        <end position="90"/>
    </location>
</feature>
<feature type="compositionally biased region" description="Basic and acidic residues" evidence="3">
    <location>
        <begin position="45"/>
        <end position="75"/>
    </location>
</feature>
<dbReference type="STRING" id="187330.AMS58_04660"/>
<dbReference type="Proteomes" id="UP000037848">
    <property type="component" value="Unassembled WGS sequence"/>
</dbReference>
<proteinExistence type="inferred from homology"/>
<evidence type="ECO:0000256" key="3">
    <source>
        <dbReference type="SAM" id="MobiDB-lite"/>
    </source>
</evidence>
<dbReference type="AlphaFoldDB" id="A0A0N1ELE9"/>
<dbReference type="RefSeq" id="WP_054454099.1">
    <property type="nucleotide sequence ID" value="NZ_LHPH01000008.1"/>
</dbReference>
<dbReference type="Gene3D" id="2.40.420.20">
    <property type="match status" value="1"/>
</dbReference>
<feature type="signal peptide" evidence="4">
    <location>
        <begin position="1"/>
        <end position="21"/>
    </location>
</feature>
<keyword evidence="2" id="KW-0813">Transport</keyword>
<dbReference type="InterPro" id="IPR006143">
    <property type="entry name" value="RND_pump_MFP"/>
</dbReference>
<organism evidence="7 8">
    <name type="scientific">Pseudoalteromonas porphyrae</name>
    <dbReference type="NCBI Taxonomy" id="187330"/>
    <lineage>
        <taxon>Bacteria</taxon>
        <taxon>Pseudomonadati</taxon>
        <taxon>Pseudomonadota</taxon>
        <taxon>Gammaproteobacteria</taxon>
        <taxon>Alteromonadales</taxon>
        <taxon>Pseudoalteromonadaceae</taxon>
        <taxon>Pseudoalteromonas</taxon>
    </lineage>
</organism>
<dbReference type="PANTHER" id="PTHR30097:SF15">
    <property type="entry name" value="CATION EFFLUX SYSTEM PROTEIN CUSB"/>
    <property type="match status" value="1"/>
</dbReference>
<comment type="similarity">
    <text evidence="1">Belongs to the membrane fusion protein (MFP) (TC 8.A.1) family.</text>
</comment>
<sequence length="421" mass="46336">MKRLNVTFPALAFIFSSFAQAATVEPEYVDHTKLGHKHSEAQLKEMHEHAPDKAKHENEEEHQEAAGHEHEKSEVEPSEGEEHEQEGAVRLTSTQMRLANVRVSTLTKRSYQSQLYAPGEIKANGYSSYVLSPRVDSIVVKRHATLGQHIKAGAPLVTLFSADVASAQTTYRLTKAEWQRVQKMGKGTVSEKRMLTAKAEFEVAHSQLVAFGLSKQAIAESASIPAKKLGEYTLYAGTSGAILSDSFSQGQRVDAGIELMLIADESLLWVEAQLSANQVIEIAKGAIAKVKVNQRSYPATVIQEAHTIDQVTRSRVVRLSVQNGQHVLHPGMFSDVYFSFSTDQKVLAVPEQALLRNPDGDWAVFVQDEDGELISTEVELGQKFADFREIKGLTEGTKVVTEGAFFVASEQAKGGFDPHNH</sequence>
<evidence type="ECO:0000313" key="7">
    <source>
        <dbReference type="EMBL" id="KPH63515.1"/>
    </source>
</evidence>
<dbReference type="GO" id="GO:0015679">
    <property type="term" value="P:plasma membrane copper ion transport"/>
    <property type="evidence" value="ECO:0007669"/>
    <property type="project" value="TreeGrafter"/>
</dbReference>
<comment type="caution">
    <text evidence="7">The sequence shown here is derived from an EMBL/GenBank/DDBJ whole genome shotgun (WGS) entry which is preliminary data.</text>
</comment>
<dbReference type="EMBL" id="LHPH01000008">
    <property type="protein sequence ID" value="KPH63515.1"/>
    <property type="molecule type" value="Genomic_DNA"/>
</dbReference>
<dbReference type="OrthoDB" id="9806939at2"/>
<name>A0A0N1ELE9_9GAMM</name>
<evidence type="ECO:0000259" key="5">
    <source>
        <dbReference type="Pfam" id="PF25954"/>
    </source>
</evidence>
<feature type="chain" id="PRO_5005870375" evidence="4">
    <location>
        <begin position="22"/>
        <end position="421"/>
    </location>
</feature>
<evidence type="ECO:0000256" key="2">
    <source>
        <dbReference type="ARBA" id="ARBA00022448"/>
    </source>
</evidence>
<evidence type="ECO:0000313" key="8">
    <source>
        <dbReference type="Proteomes" id="UP000037848"/>
    </source>
</evidence>
<keyword evidence="8" id="KW-1185">Reference proteome</keyword>
<dbReference type="InterPro" id="IPR051909">
    <property type="entry name" value="MFP_Cation_Efflux"/>
</dbReference>
<dbReference type="NCBIfam" id="TIGR01730">
    <property type="entry name" value="RND_mfp"/>
    <property type="match status" value="1"/>
</dbReference>
<feature type="domain" description="CzcB-like barrel-sandwich hybrid" evidence="6">
    <location>
        <begin position="130"/>
        <end position="264"/>
    </location>
</feature>
<evidence type="ECO:0000256" key="1">
    <source>
        <dbReference type="ARBA" id="ARBA00009477"/>
    </source>
</evidence>
<dbReference type="InterPro" id="IPR058792">
    <property type="entry name" value="Beta-barrel_RND_2"/>
</dbReference>
<dbReference type="GO" id="GO:0022857">
    <property type="term" value="F:transmembrane transporter activity"/>
    <property type="evidence" value="ECO:0007669"/>
    <property type="project" value="InterPro"/>
</dbReference>
<dbReference type="Gene3D" id="1.10.287.470">
    <property type="entry name" value="Helix hairpin bin"/>
    <property type="match status" value="1"/>
</dbReference>
<reference evidence="7 8" key="1">
    <citation type="submission" date="2015-08" db="EMBL/GenBank/DDBJ databases">
        <title>Draft Genome Sequence of Pseudoalteromonas porphyrae UCD-SED14.</title>
        <authorList>
            <person name="Coil D.A."/>
            <person name="Jospin G."/>
            <person name="Lee R.D."/>
            <person name="Eisen J.A."/>
        </authorList>
    </citation>
    <scope>NUCLEOTIDE SEQUENCE [LARGE SCALE GENOMIC DNA]</scope>
    <source>
        <strain evidence="7 8">UCD-SED14</strain>
    </source>
</reference>
<evidence type="ECO:0000259" key="6">
    <source>
        <dbReference type="Pfam" id="PF25973"/>
    </source>
</evidence>
<dbReference type="Pfam" id="PF25973">
    <property type="entry name" value="BSH_CzcB"/>
    <property type="match status" value="1"/>
</dbReference>
<dbReference type="InterPro" id="IPR058647">
    <property type="entry name" value="BSH_CzcB-like"/>
</dbReference>
<dbReference type="GO" id="GO:0030288">
    <property type="term" value="C:outer membrane-bounded periplasmic space"/>
    <property type="evidence" value="ECO:0007669"/>
    <property type="project" value="TreeGrafter"/>
</dbReference>
<protein>
    <submittedName>
        <fullName evidence="7">RND transporter</fullName>
    </submittedName>
</protein>
<feature type="domain" description="CusB-like beta-barrel" evidence="5">
    <location>
        <begin position="268"/>
        <end position="338"/>
    </location>
</feature>
<dbReference type="GO" id="GO:0016020">
    <property type="term" value="C:membrane"/>
    <property type="evidence" value="ECO:0007669"/>
    <property type="project" value="InterPro"/>
</dbReference>
<dbReference type="GO" id="GO:0046914">
    <property type="term" value="F:transition metal ion binding"/>
    <property type="evidence" value="ECO:0007669"/>
    <property type="project" value="TreeGrafter"/>
</dbReference>
<dbReference type="Gene3D" id="2.40.30.170">
    <property type="match status" value="1"/>
</dbReference>
<dbReference type="Pfam" id="PF25954">
    <property type="entry name" value="Beta-barrel_RND_2"/>
    <property type="match status" value="1"/>
</dbReference>
<dbReference type="PANTHER" id="PTHR30097">
    <property type="entry name" value="CATION EFFLUX SYSTEM PROTEIN CUSB"/>
    <property type="match status" value="1"/>
</dbReference>
<accession>A0A0N1ELE9</accession>
<evidence type="ECO:0000256" key="4">
    <source>
        <dbReference type="SAM" id="SignalP"/>
    </source>
</evidence>
<dbReference type="SUPFAM" id="SSF111369">
    <property type="entry name" value="HlyD-like secretion proteins"/>
    <property type="match status" value="1"/>
</dbReference>